<sequence length="68" mass="7405">MDNLSDAATISAVPRGDEYVPRHEGFADERAASPGWAELKTDSNCSSQYLHQVDFGSLLSHILSTILL</sequence>
<name>A0ABQ9UFK1_SAGOE</name>
<proteinExistence type="predicted"/>
<dbReference type="EMBL" id="JASSZA010000012">
    <property type="protein sequence ID" value="KAK2095831.1"/>
    <property type="molecule type" value="Genomic_DNA"/>
</dbReference>
<dbReference type="Proteomes" id="UP001266305">
    <property type="component" value="Unassembled WGS sequence"/>
</dbReference>
<keyword evidence="2" id="KW-1185">Reference proteome</keyword>
<organism evidence="1 2">
    <name type="scientific">Saguinus oedipus</name>
    <name type="common">Cotton-top tamarin</name>
    <name type="synonym">Oedipomidas oedipus</name>
    <dbReference type="NCBI Taxonomy" id="9490"/>
    <lineage>
        <taxon>Eukaryota</taxon>
        <taxon>Metazoa</taxon>
        <taxon>Chordata</taxon>
        <taxon>Craniata</taxon>
        <taxon>Vertebrata</taxon>
        <taxon>Euteleostomi</taxon>
        <taxon>Mammalia</taxon>
        <taxon>Eutheria</taxon>
        <taxon>Euarchontoglires</taxon>
        <taxon>Primates</taxon>
        <taxon>Haplorrhini</taxon>
        <taxon>Platyrrhini</taxon>
        <taxon>Cebidae</taxon>
        <taxon>Callitrichinae</taxon>
        <taxon>Saguinus</taxon>
    </lineage>
</organism>
<accession>A0ABQ9UFK1</accession>
<gene>
    <name evidence="1" type="ORF">P7K49_024865</name>
</gene>
<comment type="caution">
    <text evidence="1">The sequence shown here is derived from an EMBL/GenBank/DDBJ whole genome shotgun (WGS) entry which is preliminary data.</text>
</comment>
<evidence type="ECO:0000313" key="1">
    <source>
        <dbReference type="EMBL" id="KAK2095831.1"/>
    </source>
</evidence>
<reference evidence="1 2" key="1">
    <citation type="submission" date="2023-05" db="EMBL/GenBank/DDBJ databases">
        <title>B98-5 Cell Line De Novo Hybrid Assembly: An Optical Mapping Approach.</title>
        <authorList>
            <person name="Kananen K."/>
            <person name="Auerbach J.A."/>
            <person name="Kautto E."/>
            <person name="Blachly J.S."/>
        </authorList>
    </citation>
    <scope>NUCLEOTIDE SEQUENCE [LARGE SCALE GENOMIC DNA]</scope>
    <source>
        <strain evidence="1">B95-8</strain>
        <tissue evidence="1">Cell line</tissue>
    </source>
</reference>
<evidence type="ECO:0000313" key="2">
    <source>
        <dbReference type="Proteomes" id="UP001266305"/>
    </source>
</evidence>
<protein>
    <submittedName>
        <fullName evidence="1">Uncharacterized protein</fullName>
    </submittedName>
</protein>